<accession>A0AB74CNF5</accession>
<name>A0AB74CNF5_ASPFL</name>
<gene>
    <name evidence="1" type="ORF">CA14_010216</name>
</gene>
<protein>
    <submittedName>
        <fullName evidence="1">Uncharacterized protein</fullName>
    </submittedName>
</protein>
<proteinExistence type="predicted"/>
<dbReference type="Proteomes" id="UP000275480">
    <property type="component" value="Unassembled WGS sequence"/>
</dbReference>
<organism evidence="1 2">
    <name type="scientific">Aspergillus flavus</name>
    <dbReference type="NCBI Taxonomy" id="5059"/>
    <lineage>
        <taxon>Eukaryota</taxon>
        <taxon>Fungi</taxon>
        <taxon>Dikarya</taxon>
        <taxon>Ascomycota</taxon>
        <taxon>Pezizomycotina</taxon>
        <taxon>Eurotiomycetes</taxon>
        <taxon>Eurotiomycetidae</taxon>
        <taxon>Eurotiales</taxon>
        <taxon>Aspergillaceae</taxon>
        <taxon>Aspergillus</taxon>
        <taxon>Aspergillus subgen. Circumdati</taxon>
    </lineage>
</organism>
<dbReference type="EMBL" id="QQZZ01000028">
    <property type="protein sequence ID" value="RMZ47591.1"/>
    <property type="molecule type" value="Genomic_DNA"/>
</dbReference>
<evidence type="ECO:0000313" key="2">
    <source>
        <dbReference type="Proteomes" id="UP000275480"/>
    </source>
</evidence>
<comment type="caution">
    <text evidence="1">The sequence shown here is derived from an EMBL/GenBank/DDBJ whole genome shotgun (WGS) entry which is preliminary data.</text>
</comment>
<evidence type="ECO:0000313" key="1">
    <source>
        <dbReference type="EMBL" id="RMZ47591.1"/>
    </source>
</evidence>
<dbReference type="AlphaFoldDB" id="A0AB74CNF5"/>
<sequence length="81" mass="8719">MNHFALLNTDRIVVEIMISNGGNLCLGASGFASYRTLSQIALPSTGLVIRIALPIRKAVRSSSPDVQLHRTQPLSESMIGI</sequence>
<reference evidence="1 2" key="1">
    <citation type="submission" date="2018-07" db="EMBL/GenBank/DDBJ databases">
        <title>Identification of spontaneous genetic mutation associated with occurrence of a yellow conidial color mutant of Aspergillus flavus.</title>
        <authorList>
            <person name="Chang P.-K."/>
            <person name="Mack B.M."/>
            <person name="Scharfenstein L."/>
            <person name="Gilbert M.K."/>
        </authorList>
    </citation>
    <scope>NUCLEOTIDE SEQUENCE [LARGE SCALE GENOMIC DNA]</scope>
    <source>
        <strain evidence="1 2">CA14</strain>
    </source>
</reference>